<evidence type="ECO:0000256" key="2">
    <source>
        <dbReference type="ARBA" id="ARBA00022801"/>
    </source>
</evidence>
<reference evidence="7 8" key="1">
    <citation type="journal article" date="2019" name="Int. J. Syst. Evol. Microbiol.">
        <title>The Global Catalogue of Microorganisms (GCM) 10K type strain sequencing project: providing services to taxonomists for standard genome sequencing and annotation.</title>
        <authorList>
            <consortium name="The Broad Institute Genomics Platform"/>
            <consortium name="The Broad Institute Genome Sequencing Center for Infectious Disease"/>
            <person name="Wu L."/>
            <person name="Ma J."/>
        </authorList>
    </citation>
    <scope>NUCLEOTIDE SEQUENCE [LARGE SCALE GENOMIC DNA]</scope>
    <source>
        <strain evidence="7 8">JCM 16034</strain>
    </source>
</reference>
<evidence type="ECO:0008006" key="9">
    <source>
        <dbReference type="Google" id="ProtNLM"/>
    </source>
</evidence>
<dbReference type="Pfam" id="PF00580">
    <property type="entry name" value="UvrD-helicase"/>
    <property type="match status" value="1"/>
</dbReference>
<dbReference type="InterPro" id="IPR014016">
    <property type="entry name" value="UvrD-like_ATP-bd"/>
</dbReference>
<dbReference type="InterPro" id="IPR027785">
    <property type="entry name" value="UvrD-like_helicase_C"/>
</dbReference>
<keyword evidence="2" id="KW-0378">Hydrolase</keyword>
<evidence type="ECO:0000256" key="3">
    <source>
        <dbReference type="ARBA" id="ARBA00022806"/>
    </source>
</evidence>
<evidence type="ECO:0000259" key="6">
    <source>
        <dbReference type="Pfam" id="PF13538"/>
    </source>
</evidence>
<dbReference type="InterPro" id="IPR000212">
    <property type="entry name" value="DNA_helicase_UvrD/REP"/>
</dbReference>
<organism evidence="7 8">
    <name type="scientific">Sinomonas flava</name>
    <dbReference type="NCBI Taxonomy" id="496857"/>
    <lineage>
        <taxon>Bacteria</taxon>
        <taxon>Bacillati</taxon>
        <taxon>Actinomycetota</taxon>
        <taxon>Actinomycetes</taxon>
        <taxon>Micrococcales</taxon>
        <taxon>Micrococcaceae</taxon>
        <taxon>Sinomonas</taxon>
    </lineage>
</organism>
<evidence type="ECO:0000259" key="5">
    <source>
        <dbReference type="Pfam" id="PF00580"/>
    </source>
</evidence>
<feature type="domain" description="UvrD-like helicase C-terminal" evidence="6">
    <location>
        <begin position="378"/>
        <end position="432"/>
    </location>
</feature>
<keyword evidence="3" id="KW-0347">Helicase</keyword>
<evidence type="ECO:0000256" key="1">
    <source>
        <dbReference type="ARBA" id="ARBA00022741"/>
    </source>
</evidence>
<dbReference type="Gene3D" id="3.40.50.300">
    <property type="entry name" value="P-loop containing nucleotide triphosphate hydrolases"/>
    <property type="match status" value="2"/>
</dbReference>
<dbReference type="PANTHER" id="PTHR11070">
    <property type="entry name" value="UVRD / RECB / PCRA DNA HELICASE FAMILY MEMBER"/>
    <property type="match status" value="1"/>
</dbReference>
<keyword evidence="4" id="KW-0067">ATP-binding</keyword>
<keyword evidence="1" id="KW-0547">Nucleotide-binding</keyword>
<evidence type="ECO:0000313" key="7">
    <source>
        <dbReference type="EMBL" id="GAA2199972.1"/>
    </source>
</evidence>
<feature type="domain" description="UvrD-like helicase ATP-binding" evidence="5">
    <location>
        <begin position="7"/>
        <end position="95"/>
    </location>
</feature>
<dbReference type="EMBL" id="BAAAQW010000005">
    <property type="protein sequence ID" value="GAA2199972.1"/>
    <property type="molecule type" value="Genomic_DNA"/>
</dbReference>
<dbReference type="Proteomes" id="UP001500432">
    <property type="component" value="Unassembled WGS sequence"/>
</dbReference>
<sequence length="600" mass="65045">MTDVVLDDSQLAAVEVEPSARQIVIAGPGSGKTEVVSHLIERLIDVEGVDPVDGIMVISFSNAAVFAADARLRANDTGPAAVQTMDSLASEIIGDLADDDPSDFGFDKRVQMATRLLSNHGWDRLEGLKHLVVDEVQDVVGVRADFLLALTRSLCEDAGFSMLGDPAQGIYDWQLRVDMKPLSLTTSLDLLAKLQRLGDVEVKHLTGQYRALSRDAKRVIELRDSVLGPDSGSMIEEFFAGVVAGSTVTDLASNAAKWRGTTVFLTANNGQALLTAGSLADAGLGVEVRRSAQQRVLAGWIARLLADSPTAGITRDEIEERANQGILHPHTPAEIWRALRSVTGGQGREVNIPNLARGLLRARPLLPDLIEPIQSPFIVSTVHRAKGLEFDNVVYVDFPDKPRLDGIDDALDDGEAARRLFVALSRARRLLIRADGPDDRQLRSIAPHGGTPRRWYLGGFKKWMTFGFELRVDDLDRASPPGLDPAATQQHIASNLKPGDPLQIDLNLDKSTLRLPVWDLVHQNHVVGTTSEAFGESVVSRIGTREGKSSGWPRLNGARVESIATISGPPQQGTAGRRGLWLAPVCAGMLRFEWNGESDV</sequence>
<evidence type="ECO:0000256" key="4">
    <source>
        <dbReference type="ARBA" id="ARBA00022840"/>
    </source>
</evidence>
<gene>
    <name evidence="7" type="ORF">GCM10009849_18530</name>
</gene>
<evidence type="ECO:0000313" key="8">
    <source>
        <dbReference type="Proteomes" id="UP001500432"/>
    </source>
</evidence>
<dbReference type="SUPFAM" id="SSF52540">
    <property type="entry name" value="P-loop containing nucleoside triphosphate hydrolases"/>
    <property type="match status" value="1"/>
</dbReference>
<keyword evidence="8" id="KW-1185">Reference proteome</keyword>
<comment type="caution">
    <text evidence="7">The sequence shown here is derived from an EMBL/GenBank/DDBJ whole genome shotgun (WGS) entry which is preliminary data.</text>
</comment>
<accession>A0ABN3BSS0</accession>
<dbReference type="RefSeq" id="WP_344299417.1">
    <property type="nucleotide sequence ID" value="NZ_BAAAQW010000005.1"/>
</dbReference>
<dbReference type="PANTHER" id="PTHR11070:SF2">
    <property type="entry name" value="ATP-DEPENDENT DNA HELICASE SRS2"/>
    <property type="match status" value="1"/>
</dbReference>
<proteinExistence type="predicted"/>
<protein>
    <recommendedName>
        <fullName evidence="9">DNA helicase</fullName>
    </recommendedName>
</protein>
<dbReference type="InterPro" id="IPR027417">
    <property type="entry name" value="P-loop_NTPase"/>
</dbReference>
<name>A0ABN3BSS0_9MICC</name>
<dbReference type="Pfam" id="PF13538">
    <property type="entry name" value="UvrD_C_2"/>
    <property type="match status" value="1"/>
</dbReference>